<feature type="region of interest" description="Disordered" evidence="7">
    <location>
        <begin position="283"/>
        <end position="316"/>
    </location>
</feature>
<gene>
    <name evidence="9" type="ORF">CITCOLO1_LOCUS11115</name>
</gene>
<feature type="compositionally biased region" description="Basic and acidic residues" evidence="7">
    <location>
        <begin position="514"/>
        <end position="533"/>
    </location>
</feature>
<dbReference type="InterPro" id="IPR004827">
    <property type="entry name" value="bZIP"/>
</dbReference>
<evidence type="ECO:0000256" key="4">
    <source>
        <dbReference type="ARBA" id="ARBA00023125"/>
    </source>
</evidence>
<evidence type="ECO:0000313" key="9">
    <source>
        <dbReference type="EMBL" id="CAK9319122.1"/>
    </source>
</evidence>
<dbReference type="PANTHER" id="PTHR45967">
    <property type="entry name" value="G-BOX-BINDING FACTOR 3-RELATED"/>
    <property type="match status" value="1"/>
</dbReference>
<feature type="region of interest" description="Disordered" evidence="7">
    <location>
        <begin position="331"/>
        <end position="421"/>
    </location>
</feature>
<dbReference type="Gene3D" id="1.20.5.170">
    <property type="match status" value="1"/>
</dbReference>
<dbReference type="PROSITE" id="PS00036">
    <property type="entry name" value="BZIP_BASIC"/>
    <property type="match status" value="1"/>
</dbReference>
<dbReference type="CDD" id="cd14702">
    <property type="entry name" value="bZIP_plant_GBF1"/>
    <property type="match status" value="1"/>
</dbReference>
<evidence type="ECO:0000256" key="2">
    <source>
        <dbReference type="ARBA" id="ARBA00007163"/>
    </source>
</evidence>
<feature type="compositionally biased region" description="Low complexity" evidence="7">
    <location>
        <begin position="347"/>
        <end position="363"/>
    </location>
</feature>
<feature type="region of interest" description="Disordered" evidence="7">
    <location>
        <begin position="514"/>
        <end position="563"/>
    </location>
</feature>
<dbReference type="InterPro" id="IPR046347">
    <property type="entry name" value="bZIP_sf"/>
</dbReference>
<feature type="domain" description="BZIP" evidence="8">
    <location>
        <begin position="465"/>
        <end position="528"/>
    </location>
</feature>
<feature type="compositionally biased region" description="Low complexity" evidence="7">
    <location>
        <begin position="283"/>
        <end position="302"/>
    </location>
</feature>
<sequence length="599" mass="65147">METVGSVADGQLEGSLLAYKRGALLDTCMVTWTVPWRSLSLSQFSFPRLSSSFTTFILYFSFSFSLQENVFPFFSRVFFPEIMQRIQAAVFAIEFGLYSRPYAFLIRLCNFMTEAKFDGRREFETIQLLAPFSFFSDSYVLIFFGRAVSSFRIGEFTFQFELEIINEPFFSVEVSSLSCICNMGTSEEAKSVKTEKPSSPTLDQNSVPNSASIHVFPDWAAMQAYYGPRVAVPPYYNSAVASGHAPHPYMWAPPQMIPPYGTPYAAIYSHGGVYAHPAVSMGPHSHGPGIPSSPGAAPPLSIETPSKVSGNSSQGLMKKLKGFDGLAMSIGNVGTDTAEGGAEHGQSESMETEGSSDGSDGTTAGANQTTRKRSREGTPTTGKDAKIEPQASPVTAAEMNESSSKLLGTTKAANATGKLGSVISPGMSTALELRNPSSINALTSPTTVPPCSVLPSEVWLQNEKELKRERRKQSNRESARRSRLRKQAETEELARKVDSLTAENAAIRSEISRLSENSEKLKKENSTLMEKLKSAQSGRTEALDMNEKRMQQPVSTETKGPVNKSINEESIICKKNSSSGAKLRQLLDTSPRADAVAAS</sequence>
<feature type="compositionally biased region" description="Polar residues" evidence="7">
    <location>
        <begin position="400"/>
        <end position="413"/>
    </location>
</feature>
<evidence type="ECO:0000313" key="10">
    <source>
        <dbReference type="Proteomes" id="UP001642487"/>
    </source>
</evidence>
<feature type="compositionally biased region" description="Polar residues" evidence="7">
    <location>
        <begin position="303"/>
        <end position="315"/>
    </location>
</feature>
<evidence type="ECO:0000256" key="7">
    <source>
        <dbReference type="SAM" id="MobiDB-lite"/>
    </source>
</evidence>
<dbReference type="EMBL" id="OZ021737">
    <property type="protein sequence ID" value="CAK9319122.1"/>
    <property type="molecule type" value="Genomic_DNA"/>
</dbReference>
<evidence type="ECO:0000259" key="8">
    <source>
        <dbReference type="PROSITE" id="PS50217"/>
    </source>
</evidence>
<keyword evidence="4" id="KW-0238">DNA-binding</keyword>
<evidence type="ECO:0000256" key="5">
    <source>
        <dbReference type="ARBA" id="ARBA00023163"/>
    </source>
</evidence>
<keyword evidence="6" id="KW-0539">Nucleus</keyword>
<dbReference type="SMART" id="SM00338">
    <property type="entry name" value="BRLZ"/>
    <property type="match status" value="1"/>
</dbReference>
<comment type="subcellular location">
    <subcellularLocation>
        <location evidence="1">Nucleus</location>
    </subcellularLocation>
</comment>
<evidence type="ECO:0000256" key="6">
    <source>
        <dbReference type="ARBA" id="ARBA00023242"/>
    </source>
</evidence>
<proteinExistence type="inferred from homology"/>
<dbReference type="InterPro" id="IPR045314">
    <property type="entry name" value="bZIP_plant_GBF1"/>
</dbReference>
<feature type="region of interest" description="Disordered" evidence="7">
    <location>
        <begin position="464"/>
        <end position="494"/>
    </location>
</feature>
<dbReference type="PANTHER" id="PTHR45967:SF1">
    <property type="entry name" value="G-BOX-BINDING FACTOR 3"/>
    <property type="match status" value="1"/>
</dbReference>
<dbReference type="Pfam" id="PF00170">
    <property type="entry name" value="bZIP_1"/>
    <property type="match status" value="1"/>
</dbReference>
<keyword evidence="5" id="KW-0804">Transcription</keyword>
<comment type="similarity">
    <text evidence="2">Belongs to the bZIP family.</text>
</comment>
<name>A0ABP0YGP7_9ROSI</name>
<feature type="region of interest" description="Disordered" evidence="7">
    <location>
        <begin position="575"/>
        <end position="599"/>
    </location>
</feature>
<organism evidence="9 10">
    <name type="scientific">Citrullus colocynthis</name>
    <name type="common">colocynth</name>
    <dbReference type="NCBI Taxonomy" id="252529"/>
    <lineage>
        <taxon>Eukaryota</taxon>
        <taxon>Viridiplantae</taxon>
        <taxon>Streptophyta</taxon>
        <taxon>Embryophyta</taxon>
        <taxon>Tracheophyta</taxon>
        <taxon>Spermatophyta</taxon>
        <taxon>Magnoliopsida</taxon>
        <taxon>eudicotyledons</taxon>
        <taxon>Gunneridae</taxon>
        <taxon>Pentapetalae</taxon>
        <taxon>rosids</taxon>
        <taxon>fabids</taxon>
        <taxon>Cucurbitales</taxon>
        <taxon>Cucurbitaceae</taxon>
        <taxon>Benincaseae</taxon>
        <taxon>Citrullus</taxon>
    </lineage>
</organism>
<feature type="compositionally biased region" description="Basic and acidic residues" evidence="7">
    <location>
        <begin position="541"/>
        <end position="550"/>
    </location>
</feature>
<evidence type="ECO:0000256" key="3">
    <source>
        <dbReference type="ARBA" id="ARBA00023015"/>
    </source>
</evidence>
<dbReference type="Pfam" id="PF16596">
    <property type="entry name" value="MFMR_assoc"/>
    <property type="match status" value="1"/>
</dbReference>
<dbReference type="SUPFAM" id="SSF57959">
    <property type="entry name" value="Leucine zipper domain"/>
    <property type="match status" value="1"/>
</dbReference>
<dbReference type="Pfam" id="PF07777">
    <property type="entry name" value="MFMR"/>
    <property type="match status" value="1"/>
</dbReference>
<accession>A0ABP0YGP7</accession>
<protein>
    <recommendedName>
        <fullName evidence="8">BZIP domain-containing protein</fullName>
    </recommendedName>
</protein>
<keyword evidence="10" id="KW-1185">Reference proteome</keyword>
<reference evidence="9 10" key="1">
    <citation type="submission" date="2024-03" db="EMBL/GenBank/DDBJ databases">
        <authorList>
            <person name="Gkanogiannis A."/>
            <person name="Becerra Lopez-Lavalle L."/>
        </authorList>
    </citation>
    <scope>NUCLEOTIDE SEQUENCE [LARGE SCALE GENOMIC DNA]</scope>
</reference>
<dbReference type="Proteomes" id="UP001642487">
    <property type="component" value="Chromosome 3"/>
</dbReference>
<keyword evidence="3" id="KW-0805">Transcription regulation</keyword>
<evidence type="ECO:0000256" key="1">
    <source>
        <dbReference type="ARBA" id="ARBA00004123"/>
    </source>
</evidence>
<dbReference type="PROSITE" id="PS50217">
    <property type="entry name" value="BZIP"/>
    <property type="match status" value="1"/>
</dbReference>
<dbReference type="InterPro" id="IPR044827">
    <property type="entry name" value="GBF-like"/>
</dbReference>
<dbReference type="InterPro" id="IPR012900">
    <property type="entry name" value="MFMR"/>
</dbReference>